<proteinExistence type="inferred from homology"/>
<dbReference type="CDD" id="cd05121">
    <property type="entry name" value="ABC1_ADCK3-like"/>
    <property type="match status" value="1"/>
</dbReference>
<keyword evidence="4" id="KW-0808">Transferase</keyword>
<dbReference type="SUPFAM" id="SSF56112">
    <property type="entry name" value="Protein kinase-like (PK-like)"/>
    <property type="match status" value="1"/>
</dbReference>
<organism evidence="4 5">
    <name type="scientific">Clostridium liquoris</name>
    <dbReference type="NCBI Taxonomy" id="1289519"/>
    <lineage>
        <taxon>Bacteria</taxon>
        <taxon>Bacillati</taxon>
        <taxon>Bacillota</taxon>
        <taxon>Clostridia</taxon>
        <taxon>Eubacteriales</taxon>
        <taxon>Clostridiaceae</taxon>
        <taxon>Clostridium</taxon>
    </lineage>
</organism>
<accession>A0A2T0B0F0</accession>
<feature type="transmembrane region" description="Helical" evidence="2">
    <location>
        <begin position="503"/>
        <end position="526"/>
    </location>
</feature>
<dbReference type="InterPro" id="IPR004147">
    <property type="entry name" value="ABC1_dom"/>
</dbReference>
<keyword evidence="2" id="KW-0472">Membrane</keyword>
<dbReference type="RefSeq" id="WP_106064698.1">
    <property type="nucleotide sequence ID" value="NZ_PVXO01000071.1"/>
</dbReference>
<dbReference type="PANTHER" id="PTHR10566">
    <property type="entry name" value="CHAPERONE-ACTIVITY OF BC1 COMPLEX CABC1 -RELATED"/>
    <property type="match status" value="1"/>
</dbReference>
<dbReference type="InterPro" id="IPR050154">
    <property type="entry name" value="UbiB_kinase"/>
</dbReference>
<name>A0A2T0B0F0_9CLOT</name>
<feature type="transmembrane region" description="Helical" evidence="2">
    <location>
        <begin position="478"/>
        <end position="497"/>
    </location>
</feature>
<dbReference type="PANTHER" id="PTHR10566:SF113">
    <property type="entry name" value="PROTEIN ACTIVITY OF BC1 COMPLEX KINASE 7, CHLOROPLASTIC"/>
    <property type="match status" value="1"/>
</dbReference>
<dbReference type="Pfam" id="PF03109">
    <property type="entry name" value="ABC1"/>
    <property type="match status" value="1"/>
</dbReference>
<keyword evidence="2" id="KW-0812">Transmembrane</keyword>
<dbReference type="OrthoDB" id="9795390at2"/>
<gene>
    <name evidence="4" type="primary">ubiB</name>
    <name evidence="4" type="ORF">CLLI_26730</name>
</gene>
<comment type="similarity">
    <text evidence="1">Belongs to the protein kinase superfamily. ADCK protein kinase family.</text>
</comment>
<evidence type="ECO:0000256" key="1">
    <source>
        <dbReference type="ARBA" id="ARBA00009670"/>
    </source>
</evidence>
<reference evidence="4 5" key="1">
    <citation type="submission" date="2018-03" db="EMBL/GenBank/DDBJ databases">
        <title>Genome sequence of Clostridium liquoris DSM 100320.</title>
        <authorList>
            <person name="Poehlein A."/>
            <person name="Daniel R."/>
        </authorList>
    </citation>
    <scope>NUCLEOTIDE SEQUENCE [LARGE SCALE GENOMIC DNA]</scope>
    <source>
        <strain evidence="4 5">DSM 100320</strain>
    </source>
</reference>
<evidence type="ECO:0000259" key="3">
    <source>
        <dbReference type="Pfam" id="PF03109"/>
    </source>
</evidence>
<evidence type="ECO:0000256" key="2">
    <source>
        <dbReference type="SAM" id="Phobius"/>
    </source>
</evidence>
<evidence type="ECO:0000313" key="4">
    <source>
        <dbReference type="EMBL" id="PRR76936.1"/>
    </source>
</evidence>
<keyword evidence="2" id="KW-1133">Transmembrane helix</keyword>
<evidence type="ECO:0000313" key="5">
    <source>
        <dbReference type="Proteomes" id="UP000239706"/>
    </source>
</evidence>
<dbReference type="GO" id="GO:0016740">
    <property type="term" value="F:transferase activity"/>
    <property type="evidence" value="ECO:0007669"/>
    <property type="project" value="UniProtKB-KW"/>
</dbReference>
<dbReference type="InterPro" id="IPR011009">
    <property type="entry name" value="Kinase-like_dom_sf"/>
</dbReference>
<dbReference type="AlphaFoldDB" id="A0A2T0B0F0"/>
<sequence>MYRNSVQRFREIVRVLAFHGFGYIVDSKIKKEEDKAPENLRKALEELGPTFIKIGQILSTRPDILPAEYIAELSKLQDDVAPEKFSDINEVFEKEFNKPIEDIFLHFNKKPLASASTAQVHKAILKNGKEVIVKIQRPHIYEKMHLDISILYKIISLTKAKFTDALIDPKEALDEILYATEQELDFKNEKNNINKFKELNKDVAFVHAPYIIDEFSSSKVLTMEKIDGFKIDDLKSLNDGGYDLYDLGKKLALSYFKQVFQDGFFHGDPHPGNLLIREGKICYIDFGIVGSFSNSLKEALNDAILAVAYRDPDKLISVLMSIGIKKGFVNRNKLYEDIDYLFASYLSTSLQNIKMSVMLQEIFDSAKRNNIRLPKDLTLLIRGLVIIEGVVAKISPDIKILDIAIPFVKSNNQFSMFKDLSADKILIHSYNFAKDFSALPTKIIELSNSILNGRAKIQLQVNSLNRSVNEFNKMVNRLVYALIISSMIIGSSLILNTNIGPKIYDISIIGIVGYVIAAFMGFRLLISIIKSGKL</sequence>
<protein>
    <recommendedName>
        <fullName evidence="3">ABC1 atypical kinase-like domain-containing protein</fullName>
    </recommendedName>
</protein>
<feature type="domain" description="ABC1 atypical kinase-like" evidence="3">
    <location>
        <begin position="75"/>
        <end position="317"/>
    </location>
</feature>
<keyword evidence="5" id="KW-1185">Reference proteome</keyword>
<comment type="caution">
    <text evidence="4">The sequence shown here is derived from an EMBL/GenBank/DDBJ whole genome shotgun (WGS) entry which is preliminary data.</text>
</comment>
<dbReference type="EMBL" id="PVXO01000071">
    <property type="protein sequence ID" value="PRR76936.1"/>
    <property type="molecule type" value="Genomic_DNA"/>
</dbReference>
<dbReference type="Proteomes" id="UP000239706">
    <property type="component" value="Unassembled WGS sequence"/>
</dbReference>